<accession>A0ABD5X890</accession>
<evidence type="ECO:0000256" key="1">
    <source>
        <dbReference type="SAM" id="Phobius"/>
    </source>
</evidence>
<name>A0ABD5X890_9EURY</name>
<comment type="caution">
    <text evidence="2">The sequence shown here is derived from an EMBL/GenBank/DDBJ whole genome shotgun (WGS) entry which is preliminary data.</text>
</comment>
<keyword evidence="1" id="KW-0472">Membrane</keyword>
<dbReference type="AlphaFoldDB" id="A0ABD5X890"/>
<dbReference type="RefSeq" id="WP_257301197.1">
    <property type="nucleotide sequence ID" value="NZ_JAODIY010000015.1"/>
</dbReference>
<evidence type="ECO:0000313" key="2">
    <source>
        <dbReference type="EMBL" id="MFC7126163.1"/>
    </source>
</evidence>
<proteinExistence type="predicted"/>
<evidence type="ECO:0000313" key="3">
    <source>
        <dbReference type="Proteomes" id="UP001596414"/>
    </source>
</evidence>
<organism evidence="2 3">
    <name type="scientific">Halovenus rubra</name>
    <dbReference type="NCBI Taxonomy" id="869890"/>
    <lineage>
        <taxon>Archaea</taxon>
        <taxon>Methanobacteriati</taxon>
        <taxon>Methanobacteriota</taxon>
        <taxon>Stenosarchaea group</taxon>
        <taxon>Halobacteria</taxon>
        <taxon>Halobacteriales</taxon>
        <taxon>Haloarculaceae</taxon>
        <taxon>Halovenus</taxon>
    </lineage>
</organism>
<protein>
    <submittedName>
        <fullName evidence="2">Uncharacterized protein</fullName>
    </submittedName>
</protein>
<keyword evidence="1" id="KW-0812">Transmembrane</keyword>
<reference evidence="2 3" key="1">
    <citation type="journal article" date="2014" name="Int. J. Syst. Evol. Microbiol.">
        <title>Complete genome sequence of Corynebacterium casei LMG S-19264T (=DSM 44701T), isolated from a smear-ripened cheese.</title>
        <authorList>
            <consortium name="US DOE Joint Genome Institute (JGI-PGF)"/>
            <person name="Walter F."/>
            <person name="Albersmeier A."/>
            <person name="Kalinowski J."/>
            <person name="Ruckert C."/>
        </authorList>
    </citation>
    <scope>NUCLEOTIDE SEQUENCE [LARGE SCALE GENOMIC DNA]</scope>
    <source>
        <strain evidence="2 3">CGMCC 4.7215</strain>
    </source>
</reference>
<gene>
    <name evidence="2" type="ORF">ACFQJ7_08960</name>
</gene>
<feature type="transmembrane region" description="Helical" evidence="1">
    <location>
        <begin position="20"/>
        <end position="41"/>
    </location>
</feature>
<dbReference type="Proteomes" id="UP001596414">
    <property type="component" value="Unassembled WGS sequence"/>
</dbReference>
<dbReference type="EMBL" id="JBHSZQ010000018">
    <property type="protein sequence ID" value="MFC7126163.1"/>
    <property type="molecule type" value="Genomic_DNA"/>
</dbReference>
<sequence>MTNTDHVSETLTQWWMTLESGWQAVLLGFLALLVVSIGVPIPW</sequence>
<keyword evidence="1" id="KW-1133">Transmembrane helix</keyword>